<evidence type="ECO:0000313" key="1">
    <source>
        <dbReference type="EMBL" id="KAL3961593.1"/>
    </source>
</evidence>
<reference evidence="1" key="1">
    <citation type="submission" date="2024-12" db="EMBL/GenBank/DDBJ databases">
        <title>Comparative genomics and development of molecular markers within Purpureocillium lilacinum and among Purpureocillium species.</title>
        <authorList>
            <person name="Yeh Z.-Y."/>
            <person name="Ni N.-T."/>
            <person name="Lo P.-H."/>
            <person name="Mushyakhwo K."/>
            <person name="Lin C.-F."/>
            <person name="Nai Y.-S."/>
        </authorList>
    </citation>
    <scope>NUCLEOTIDE SEQUENCE</scope>
    <source>
        <strain evidence="1">NCHU-NPUST-175</strain>
    </source>
</reference>
<name>A0ACC4E017_PURLI</name>
<comment type="caution">
    <text evidence="1">The sequence shown here is derived from an EMBL/GenBank/DDBJ whole genome shotgun (WGS) entry which is preliminary data.</text>
</comment>
<organism evidence="1 2">
    <name type="scientific">Purpureocillium lilacinum</name>
    <name type="common">Paecilomyces lilacinus</name>
    <dbReference type="NCBI Taxonomy" id="33203"/>
    <lineage>
        <taxon>Eukaryota</taxon>
        <taxon>Fungi</taxon>
        <taxon>Dikarya</taxon>
        <taxon>Ascomycota</taxon>
        <taxon>Pezizomycotina</taxon>
        <taxon>Sordariomycetes</taxon>
        <taxon>Hypocreomycetidae</taxon>
        <taxon>Hypocreales</taxon>
        <taxon>Ophiocordycipitaceae</taxon>
        <taxon>Purpureocillium</taxon>
    </lineage>
</organism>
<keyword evidence="2" id="KW-1185">Reference proteome</keyword>
<protein>
    <submittedName>
        <fullName evidence="1">Uncharacterized protein</fullName>
    </submittedName>
</protein>
<accession>A0ACC4E017</accession>
<proteinExistence type="predicted"/>
<dbReference type="Proteomes" id="UP001638806">
    <property type="component" value="Unassembled WGS sequence"/>
</dbReference>
<sequence length="183" mass="18967">MASPAGNTGGSKPQPQTQTSDQQRPTLTASQLSSHGRGGAGNMADARQSPKLKPSDLETPVLKKPVVTTGRGGTGNMAKNDDPYETRLRQDVEGYAPAPCLSPILDTLRPRRYSSGAQHAGRGGAGNIFRDDDGAELARKGSREQAVVDDGTAPAAGRTSSPVTPGTESLAAKGKSWLFGKKA</sequence>
<gene>
    <name evidence="1" type="ORF">ACCO45_003116</name>
</gene>
<evidence type="ECO:0000313" key="2">
    <source>
        <dbReference type="Proteomes" id="UP001638806"/>
    </source>
</evidence>
<dbReference type="EMBL" id="JBGNUJ010000003">
    <property type="protein sequence ID" value="KAL3961593.1"/>
    <property type="molecule type" value="Genomic_DNA"/>
</dbReference>